<feature type="compositionally biased region" description="Basic and acidic residues" evidence="1">
    <location>
        <begin position="1"/>
        <end position="19"/>
    </location>
</feature>
<organism evidence="2">
    <name type="scientific">Arundo donax</name>
    <name type="common">Giant reed</name>
    <name type="synonym">Donax arundinaceus</name>
    <dbReference type="NCBI Taxonomy" id="35708"/>
    <lineage>
        <taxon>Eukaryota</taxon>
        <taxon>Viridiplantae</taxon>
        <taxon>Streptophyta</taxon>
        <taxon>Embryophyta</taxon>
        <taxon>Tracheophyta</taxon>
        <taxon>Spermatophyta</taxon>
        <taxon>Magnoliopsida</taxon>
        <taxon>Liliopsida</taxon>
        <taxon>Poales</taxon>
        <taxon>Poaceae</taxon>
        <taxon>PACMAD clade</taxon>
        <taxon>Arundinoideae</taxon>
        <taxon>Arundineae</taxon>
        <taxon>Arundo</taxon>
    </lineage>
</organism>
<protein>
    <submittedName>
        <fullName evidence="2">Uncharacterized protein</fullName>
    </submittedName>
</protein>
<feature type="region of interest" description="Disordered" evidence="1">
    <location>
        <begin position="1"/>
        <end position="30"/>
    </location>
</feature>
<reference evidence="2" key="2">
    <citation type="journal article" date="2015" name="Data Brief">
        <title>Shoot transcriptome of the giant reed, Arundo donax.</title>
        <authorList>
            <person name="Barrero R.A."/>
            <person name="Guerrero F.D."/>
            <person name="Moolhuijzen P."/>
            <person name="Goolsby J.A."/>
            <person name="Tidwell J."/>
            <person name="Bellgard S.E."/>
            <person name="Bellgard M.I."/>
        </authorList>
    </citation>
    <scope>NUCLEOTIDE SEQUENCE</scope>
    <source>
        <tissue evidence="2">Shoot tissue taken approximately 20 cm above the soil surface</tissue>
    </source>
</reference>
<accession>A0A0A9A4N8</accession>
<feature type="compositionally biased region" description="Polar residues" evidence="1">
    <location>
        <begin position="20"/>
        <end position="30"/>
    </location>
</feature>
<proteinExistence type="predicted"/>
<evidence type="ECO:0000256" key="1">
    <source>
        <dbReference type="SAM" id="MobiDB-lite"/>
    </source>
</evidence>
<evidence type="ECO:0000313" key="2">
    <source>
        <dbReference type="EMBL" id="JAD43980.1"/>
    </source>
</evidence>
<sequence>MHSEDSEKHIKITKHHADNNCKNYNLSRTE</sequence>
<dbReference type="AlphaFoldDB" id="A0A0A9A4N8"/>
<dbReference type="EMBL" id="GBRH01253915">
    <property type="protein sequence ID" value="JAD43980.1"/>
    <property type="molecule type" value="Transcribed_RNA"/>
</dbReference>
<reference evidence="2" key="1">
    <citation type="submission" date="2014-09" db="EMBL/GenBank/DDBJ databases">
        <authorList>
            <person name="Magalhaes I.L.F."/>
            <person name="Oliveira U."/>
            <person name="Santos F.R."/>
            <person name="Vidigal T.H.D.A."/>
            <person name="Brescovit A.D."/>
            <person name="Santos A.J."/>
        </authorList>
    </citation>
    <scope>NUCLEOTIDE SEQUENCE</scope>
    <source>
        <tissue evidence="2">Shoot tissue taken approximately 20 cm above the soil surface</tissue>
    </source>
</reference>
<name>A0A0A9A4N8_ARUDO</name>